<reference evidence="3 4" key="1">
    <citation type="submission" date="2024-08" db="EMBL/GenBank/DDBJ databases">
        <title>Genome mining of Saccharopolyspora cebuensis PGLac3 from Nigerian medicinal plant.</title>
        <authorList>
            <person name="Ezeobiora C.E."/>
            <person name="Igbokwe N.H."/>
            <person name="Amin D.H."/>
            <person name="Mendie U.E."/>
        </authorList>
    </citation>
    <scope>NUCLEOTIDE SEQUENCE [LARGE SCALE GENOMIC DNA]</scope>
    <source>
        <strain evidence="3 4">PGLac3</strain>
    </source>
</reference>
<sequence>MNPTTSDHEHVLKILASAGTEGAYAKAIAKALGKTKSTAARVLRELRDAGHLISGPDPEFEGRVRYWHHDVNATGHPKSSDTKQPGEEPPLANIPLPDVTPLDGVDSDLIDYGMRYWSIKEFDADGRPMWAERSTDINTGLTTTYVVAAAAVQAVVPGTTCHGCGGPAILSSRDSYWQVLQGRTVSCVLCQPTLKKKISSLLAKIDRVRTQESHKQDNEKHRQERRQVEIRLRDTINEVYATALTSDARIPQATVRTEMATLAMLRYAPDTSPITALAEWHDPLYPDRKLANTLANEALHGGLLKIHHSSPTNAFEWNENDAGELVLSDRYYASLVSHYSPFGTDLRSGAQNLDSQLTGRLRITNLTESRQHELIELAYELVAEEAIRYLNIQLDEYKLPPVPDGHRSKLFDAARKAASRETPPFRPLGVLYNIAWQAAKGAAAAAHAHPRAPKEKMTVHAVNKFESLTEKAASSDWIVKPNNGWSNVELSGMTRTLFYRIVDSNPYLVSIPEIMSTLPEPTPEPEPPSIDSDLIDDESSAEDDVAIHDAAKQTSLDTNYRACLDLIMRSAWSLQGGTRDHSEHARRLGAIAGAVDWIVCQQVNLNEQIDNYQAGYDQSIPEEQRDIELYNILNGRLELLRDRIEREQGATKGPLFASIPTLLEYTTDILIADLCLNTGLQTSELRDLWANIKMHENEINWLRHIVDQHMETTN</sequence>
<dbReference type="InterPro" id="IPR036388">
    <property type="entry name" value="WH-like_DNA-bd_sf"/>
</dbReference>
<organism evidence="3 4">
    <name type="scientific">Saccharopolyspora cebuensis</name>
    <dbReference type="NCBI Taxonomy" id="418759"/>
    <lineage>
        <taxon>Bacteria</taxon>
        <taxon>Bacillati</taxon>
        <taxon>Actinomycetota</taxon>
        <taxon>Actinomycetes</taxon>
        <taxon>Pseudonocardiales</taxon>
        <taxon>Pseudonocardiaceae</taxon>
        <taxon>Saccharopolyspora</taxon>
    </lineage>
</organism>
<dbReference type="RefSeq" id="WP_369775732.1">
    <property type="nucleotide sequence ID" value="NZ_JBGEHV010000109.1"/>
</dbReference>
<dbReference type="Proteomes" id="UP001564626">
    <property type="component" value="Unassembled WGS sequence"/>
</dbReference>
<evidence type="ECO:0000256" key="1">
    <source>
        <dbReference type="SAM" id="Coils"/>
    </source>
</evidence>
<keyword evidence="4" id="KW-1185">Reference proteome</keyword>
<proteinExistence type="predicted"/>
<evidence type="ECO:0000256" key="2">
    <source>
        <dbReference type="SAM" id="MobiDB-lite"/>
    </source>
</evidence>
<dbReference type="CDD" id="cd00090">
    <property type="entry name" value="HTH_ARSR"/>
    <property type="match status" value="1"/>
</dbReference>
<dbReference type="EMBL" id="JBGEHV010000109">
    <property type="protein sequence ID" value="MEY8043587.1"/>
    <property type="molecule type" value="Genomic_DNA"/>
</dbReference>
<dbReference type="InterPro" id="IPR011991">
    <property type="entry name" value="ArsR-like_HTH"/>
</dbReference>
<name>A0ABV4CTP3_9PSEU</name>
<accession>A0ABV4CTP3</accession>
<gene>
    <name evidence="3" type="ORF">AB8O55_29625</name>
</gene>
<dbReference type="InterPro" id="IPR036390">
    <property type="entry name" value="WH_DNA-bd_sf"/>
</dbReference>
<evidence type="ECO:0000313" key="4">
    <source>
        <dbReference type="Proteomes" id="UP001564626"/>
    </source>
</evidence>
<comment type="caution">
    <text evidence="3">The sequence shown here is derived from an EMBL/GenBank/DDBJ whole genome shotgun (WGS) entry which is preliminary data.</text>
</comment>
<keyword evidence="1" id="KW-0175">Coiled coil</keyword>
<dbReference type="SUPFAM" id="SSF46785">
    <property type="entry name" value="Winged helix' DNA-binding domain"/>
    <property type="match status" value="1"/>
</dbReference>
<protein>
    <submittedName>
        <fullName evidence="3">Helix-turn-helix transcriptional regulator</fullName>
    </submittedName>
</protein>
<feature type="coiled-coil region" evidence="1">
    <location>
        <begin position="211"/>
        <end position="238"/>
    </location>
</feature>
<dbReference type="Gene3D" id="1.10.10.10">
    <property type="entry name" value="Winged helix-like DNA-binding domain superfamily/Winged helix DNA-binding domain"/>
    <property type="match status" value="1"/>
</dbReference>
<evidence type="ECO:0000313" key="3">
    <source>
        <dbReference type="EMBL" id="MEY8043587.1"/>
    </source>
</evidence>
<feature type="region of interest" description="Disordered" evidence="2">
    <location>
        <begin position="71"/>
        <end position="98"/>
    </location>
</feature>